<feature type="compositionally biased region" description="Basic and acidic residues" evidence="2">
    <location>
        <begin position="61"/>
        <end position="73"/>
    </location>
</feature>
<keyword evidence="5" id="KW-1185">Reference proteome</keyword>
<proteinExistence type="predicted"/>
<feature type="compositionally biased region" description="Low complexity" evidence="2">
    <location>
        <begin position="1"/>
        <end position="18"/>
    </location>
</feature>
<evidence type="ECO:0000313" key="5">
    <source>
        <dbReference type="Proteomes" id="UP000789508"/>
    </source>
</evidence>
<dbReference type="InterPro" id="IPR009071">
    <property type="entry name" value="HMG_box_dom"/>
</dbReference>
<evidence type="ECO:0000313" key="4">
    <source>
        <dbReference type="EMBL" id="CAG8524666.1"/>
    </source>
</evidence>
<accession>A0A9N9AC06</accession>
<keyword evidence="1" id="KW-0238">DNA-binding</keyword>
<feature type="DNA-binding region" description="HMG box" evidence="1">
    <location>
        <begin position="30"/>
        <end position="76"/>
    </location>
</feature>
<name>A0A9N9AC06_9GLOM</name>
<dbReference type="OrthoDB" id="667577at2759"/>
<keyword evidence="1" id="KW-0539">Nucleus</keyword>
<dbReference type="CDD" id="cd00084">
    <property type="entry name" value="HMG-box_SF"/>
    <property type="match status" value="1"/>
</dbReference>
<sequence length="84" mass="9220">MSESKTTKATAKSSTSKTKASKSKVKSNGPKKPQTAYNKFMQTELPKVKAENPLLQHKDAFKLAAGRWKDSPENPKNNSTVDTP</sequence>
<evidence type="ECO:0000256" key="1">
    <source>
        <dbReference type="PROSITE-ProRule" id="PRU00267"/>
    </source>
</evidence>
<dbReference type="PROSITE" id="PS50118">
    <property type="entry name" value="HMG_BOX_2"/>
    <property type="match status" value="1"/>
</dbReference>
<comment type="caution">
    <text evidence="4">The sequence shown here is derived from an EMBL/GenBank/DDBJ whole genome shotgun (WGS) entry which is preliminary data.</text>
</comment>
<feature type="compositionally biased region" description="Polar residues" evidence="2">
    <location>
        <begin position="74"/>
        <end position="84"/>
    </location>
</feature>
<evidence type="ECO:0000256" key="2">
    <source>
        <dbReference type="SAM" id="MobiDB-lite"/>
    </source>
</evidence>
<organism evidence="4 5">
    <name type="scientific">Ambispora leptoticha</name>
    <dbReference type="NCBI Taxonomy" id="144679"/>
    <lineage>
        <taxon>Eukaryota</taxon>
        <taxon>Fungi</taxon>
        <taxon>Fungi incertae sedis</taxon>
        <taxon>Mucoromycota</taxon>
        <taxon>Glomeromycotina</taxon>
        <taxon>Glomeromycetes</taxon>
        <taxon>Archaeosporales</taxon>
        <taxon>Ambisporaceae</taxon>
        <taxon>Ambispora</taxon>
    </lineage>
</organism>
<feature type="region of interest" description="Disordered" evidence="2">
    <location>
        <begin position="61"/>
        <end position="84"/>
    </location>
</feature>
<reference evidence="4" key="1">
    <citation type="submission" date="2021-06" db="EMBL/GenBank/DDBJ databases">
        <authorList>
            <person name="Kallberg Y."/>
            <person name="Tangrot J."/>
            <person name="Rosling A."/>
        </authorList>
    </citation>
    <scope>NUCLEOTIDE SEQUENCE</scope>
    <source>
        <strain evidence="4">FL130A</strain>
    </source>
</reference>
<dbReference type="GO" id="GO:0003677">
    <property type="term" value="F:DNA binding"/>
    <property type="evidence" value="ECO:0007669"/>
    <property type="project" value="UniProtKB-UniRule"/>
</dbReference>
<dbReference type="Pfam" id="PF04690">
    <property type="entry name" value="YABBY"/>
    <property type="match status" value="1"/>
</dbReference>
<dbReference type="Proteomes" id="UP000789508">
    <property type="component" value="Unassembled WGS sequence"/>
</dbReference>
<dbReference type="Gene3D" id="1.10.30.10">
    <property type="entry name" value="High mobility group box domain"/>
    <property type="match status" value="1"/>
</dbReference>
<dbReference type="GO" id="GO:0005634">
    <property type="term" value="C:nucleus"/>
    <property type="evidence" value="ECO:0007669"/>
    <property type="project" value="UniProtKB-UniRule"/>
</dbReference>
<dbReference type="EMBL" id="CAJVPS010001110">
    <property type="protein sequence ID" value="CAG8524666.1"/>
    <property type="molecule type" value="Genomic_DNA"/>
</dbReference>
<gene>
    <name evidence="4" type="ORF">ALEPTO_LOCUS4645</name>
</gene>
<feature type="region of interest" description="Disordered" evidence="2">
    <location>
        <begin position="1"/>
        <end position="39"/>
    </location>
</feature>
<dbReference type="InterPro" id="IPR036910">
    <property type="entry name" value="HMG_box_dom_sf"/>
</dbReference>
<protein>
    <submittedName>
        <fullName evidence="4">6316_t:CDS:1</fullName>
    </submittedName>
</protein>
<dbReference type="AlphaFoldDB" id="A0A9N9AC06"/>
<feature type="domain" description="HMG box" evidence="3">
    <location>
        <begin position="30"/>
        <end position="76"/>
    </location>
</feature>
<dbReference type="SUPFAM" id="SSF47095">
    <property type="entry name" value="HMG-box"/>
    <property type="match status" value="1"/>
</dbReference>
<evidence type="ECO:0000259" key="3">
    <source>
        <dbReference type="PROSITE" id="PS50118"/>
    </source>
</evidence>
<dbReference type="InterPro" id="IPR056775">
    <property type="entry name" value="YABBY_C"/>
</dbReference>